<feature type="compositionally biased region" description="Basic and acidic residues" evidence="1">
    <location>
        <begin position="1"/>
        <end position="10"/>
    </location>
</feature>
<feature type="region of interest" description="Disordered" evidence="1">
    <location>
        <begin position="1"/>
        <end position="26"/>
    </location>
</feature>
<sequence>ITKTKDKEVPCESSSHSRSSDSQSRKDKMFSLKKWNMMVMWSWDVECDSWLITRRQFLKCKPNKILGPRG</sequence>
<evidence type="ECO:0000256" key="1">
    <source>
        <dbReference type="SAM" id="MobiDB-lite"/>
    </source>
</evidence>
<protein>
    <submittedName>
        <fullName evidence="2">Uncharacterized protein</fullName>
    </submittedName>
</protein>
<feature type="compositionally biased region" description="Low complexity" evidence="1">
    <location>
        <begin position="13"/>
        <end position="22"/>
    </location>
</feature>
<evidence type="ECO:0000313" key="2">
    <source>
        <dbReference type="Ensembl" id="ENSMODP00000059964.1"/>
    </source>
</evidence>
<dbReference type="InParanoid" id="A0A5F8HJD4"/>
<dbReference type="Ensembl" id="ENSMODT00000080817.1">
    <property type="protein sequence ID" value="ENSMODP00000059964.1"/>
    <property type="gene ID" value="ENSMODG00000046295.1"/>
</dbReference>
<keyword evidence="3" id="KW-1185">Reference proteome</keyword>
<dbReference type="AlphaFoldDB" id="A0A5F8HJD4"/>
<organism evidence="2 3">
    <name type="scientific">Monodelphis domestica</name>
    <name type="common">Gray short-tailed opossum</name>
    <dbReference type="NCBI Taxonomy" id="13616"/>
    <lineage>
        <taxon>Eukaryota</taxon>
        <taxon>Metazoa</taxon>
        <taxon>Chordata</taxon>
        <taxon>Craniata</taxon>
        <taxon>Vertebrata</taxon>
        <taxon>Euteleostomi</taxon>
        <taxon>Mammalia</taxon>
        <taxon>Metatheria</taxon>
        <taxon>Didelphimorphia</taxon>
        <taxon>Didelphidae</taxon>
        <taxon>Monodelphis</taxon>
    </lineage>
</organism>
<reference evidence="2" key="3">
    <citation type="submission" date="2025-09" db="UniProtKB">
        <authorList>
            <consortium name="Ensembl"/>
        </authorList>
    </citation>
    <scope>IDENTIFICATION</scope>
</reference>
<reference evidence="2" key="2">
    <citation type="submission" date="2025-08" db="UniProtKB">
        <authorList>
            <consortium name="Ensembl"/>
        </authorList>
    </citation>
    <scope>IDENTIFICATION</scope>
</reference>
<accession>A0A5F8HJD4</accession>
<dbReference type="STRING" id="13616.ENSMODP00000059964"/>
<reference evidence="2 3" key="1">
    <citation type="journal article" date="2007" name="Nature">
        <title>Genome of the marsupial Monodelphis domestica reveals innovation in non-coding sequences.</title>
        <authorList>
            <person name="Mikkelsen T.S."/>
            <person name="Wakefield M.J."/>
            <person name="Aken B."/>
            <person name="Amemiya C.T."/>
            <person name="Chang J.L."/>
            <person name="Duke S."/>
            <person name="Garber M."/>
            <person name="Gentles A.J."/>
            <person name="Goodstadt L."/>
            <person name="Heger A."/>
            <person name="Jurka J."/>
            <person name="Kamal M."/>
            <person name="Mauceli E."/>
            <person name="Searle S.M."/>
            <person name="Sharpe T."/>
            <person name="Baker M.L."/>
            <person name="Batzer M.A."/>
            <person name="Benos P.V."/>
            <person name="Belov K."/>
            <person name="Clamp M."/>
            <person name="Cook A."/>
            <person name="Cuff J."/>
            <person name="Das R."/>
            <person name="Davidow L."/>
            <person name="Deakin J.E."/>
            <person name="Fazzari M.J."/>
            <person name="Glass J.L."/>
            <person name="Grabherr M."/>
            <person name="Greally J.M."/>
            <person name="Gu W."/>
            <person name="Hore T.A."/>
            <person name="Huttley G.A."/>
            <person name="Kleber M."/>
            <person name="Jirtle R.L."/>
            <person name="Koina E."/>
            <person name="Lee J.T."/>
            <person name="Mahony S."/>
            <person name="Marra M.A."/>
            <person name="Miller R.D."/>
            <person name="Nicholls R.D."/>
            <person name="Oda M."/>
            <person name="Papenfuss A.T."/>
            <person name="Parra Z.E."/>
            <person name="Pollock D.D."/>
            <person name="Ray D.A."/>
            <person name="Schein J.E."/>
            <person name="Speed T.P."/>
            <person name="Thompson K."/>
            <person name="VandeBerg J.L."/>
            <person name="Wade C.M."/>
            <person name="Walker J.A."/>
            <person name="Waters P.D."/>
            <person name="Webber C."/>
            <person name="Weidman J.R."/>
            <person name="Xie X."/>
            <person name="Zody M.C."/>
            <person name="Baldwin J."/>
            <person name="Abdouelleil A."/>
            <person name="Abdulkadir J."/>
            <person name="Abebe A."/>
            <person name="Abera B."/>
            <person name="Abreu J."/>
            <person name="Acer S.C."/>
            <person name="Aftuck L."/>
            <person name="Alexander A."/>
            <person name="An P."/>
            <person name="Anderson E."/>
            <person name="Anderson S."/>
            <person name="Arachi H."/>
            <person name="Azer M."/>
            <person name="Bachantsang P."/>
            <person name="Barry A."/>
            <person name="Bayul T."/>
            <person name="Berlin A."/>
            <person name="Bessette D."/>
            <person name="Bloom T."/>
            <person name="Bloom T."/>
            <person name="Boguslavskiy L."/>
            <person name="Bonnet C."/>
            <person name="Boukhgalter B."/>
            <person name="Bourzgui I."/>
            <person name="Brown A."/>
            <person name="Cahill P."/>
            <person name="Channer S."/>
            <person name="Cheshatsang Y."/>
            <person name="Chuda L."/>
            <person name="Citroen M."/>
            <person name="Collymore A."/>
            <person name="Cooke P."/>
            <person name="Costello M."/>
            <person name="D'Aco K."/>
            <person name="Daza R."/>
            <person name="De Haan G."/>
            <person name="DeGray S."/>
            <person name="DeMaso C."/>
            <person name="Dhargay N."/>
            <person name="Dooley K."/>
            <person name="Dooley E."/>
            <person name="Doricent M."/>
            <person name="Dorje P."/>
            <person name="Dorjee K."/>
            <person name="Dupes A."/>
            <person name="Elong R."/>
            <person name="Falk J."/>
            <person name="Farina A."/>
            <person name="Faro S."/>
            <person name="Ferguson D."/>
            <person name="Fisher S."/>
            <person name="Foley C.D."/>
            <person name="Franke A."/>
            <person name="Friedrich D."/>
            <person name="Gadbois L."/>
            <person name="Gearin G."/>
            <person name="Gearin C.R."/>
            <person name="Giannoukos G."/>
            <person name="Goode T."/>
            <person name="Graham J."/>
            <person name="Grandbois E."/>
            <person name="Grewal S."/>
            <person name="Gyaltsen K."/>
            <person name="Hafez N."/>
            <person name="Hagos B."/>
            <person name="Hall J."/>
            <person name="Henson C."/>
            <person name="Hollinger A."/>
            <person name="Honan T."/>
            <person name="Huard M.D."/>
            <person name="Hughes L."/>
            <person name="Hurhula B."/>
            <person name="Husby M.E."/>
            <person name="Kamat A."/>
            <person name="Kanga B."/>
            <person name="Kashin S."/>
            <person name="Khazanovich D."/>
            <person name="Kisner P."/>
            <person name="Lance K."/>
            <person name="Lara M."/>
            <person name="Lee W."/>
            <person name="Lennon N."/>
            <person name="Letendre F."/>
            <person name="LeVine R."/>
            <person name="Lipovsky A."/>
            <person name="Liu X."/>
            <person name="Liu J."/>
            <person name="Liu S."/>
            <person name="Lokyitsang T."/>
            <person name="Lokyitsang Y."/>
            <person name="Lubonja R."/>
            <person name="Lui A."/>
            <person name="MacDonald P."/>
            <person name="Magnisalis V."/>
            <person name="Maru K."/>
            <person name="Matthews C."/>
            <person name="McCusker W."/>
            <person name="McDonough S."/>
            <person name="Mehta T."/>
            <person name="Meldrim J."/>
            <person name="Meneus L."/>
            <person name="Mihai O."/>
            <person name="Mihalev A."/>
            <person name="Mihova T."/>
            <person name="Mittelman R."/>
            <person name="Mlenga V."/>
            <person name="Montmayeur A."/>
            <person name="Mulrain L."/>
            <person name="Navidi A."/>
            <person name="Naylor J."/>
            <person name="Negash T."/>
            <person name="Nguyen T."/>
            <person name="Nguyen N."/>
            <person name="Nicol R."/>
            <person name="Norbu C."/>
            <person name="Norbu N."/>
            <person name="Novod N."/>
            <person name="O'Neill B."/>
            <person name="Osman S."/>
            <person name="Markiewicz E."/>
            <person name="Oyono O.L."/>
            <person name="Patti C."/>
            <person name="Phunkhang P."/>
            <person name="Pierre F."/>
            <person name="Priest M."/>
            <person name="Raghuraman S."/>
            <person name="Rege F."/>
            <person name="Reyes R."/>
            <person name="Rise C."/>
            <person name="Rogov P."/>
            <person name="Ross K."/>
            <person name="Ryan E."/>
            <person name="Settipalli S."/>
            <person name="Shea T."/>
            <person name="Sherpa N."/>
            <person name="Shi L."/>
            <person name="Shih D."/>
            <person name="Sparrow T."/>
            <person name="Spaulding J."/>
            <person name="Stalker J."/>
            <person name="Stange-Thomann N."/>
            <person name="Stavropoulos S."/>
            <person name="Stone C."/>
            <person name="Strader C."/>
            <person name="Tesfaye S."/>
            <person name="Thomson T."/>
            <person name="Thoulutsang Y."/>
            <person name="Thoulutsang D."/>
            <person name="Topham K."/>
            <person name="Topping I."/>
            <person name="Tsamla T."/>
            <person name="Vassiliev H."/>
            <person name="Vo A."/>
            <person name="Wangchuk T."/>
            <person name="Wangdi T."/>
            <person name="Weiand M."/>
            <person name="Wilkinson J."/>
            <person name="Wilson A."/>
            <person name="Yadav S."/>
            <person name="Young G."/>
            <person name="Yu Q."/>
            <person name="Zembek L."/>
            <person name="Zhong D."/>
            <person name="Zimmer A."/>
            <person name="Zwirko Z."/>
            <person name="Jaffe D.B."/>
            <person name="Alvarez P."/>
            <person name="Brockman W."/>
            <person name="Butler J."/>
            <person name="Chin C."/>
            <person name="Gnerre S."/>
            <person name="MacCallum I."/>
            <person name="Graves J.A."/>
            <person name="Ponting C.P."/>
            <person name="Breen M."/>
            <person name="Samollow P.B."/>
            <person name="Lander E.S."/>
            <person name="Lindblad-Toh K."/>
        </authorList>
    </citation>
    <scope>NUCLEOTIDE SEQUENCE [LARGE SCALE GENOMIC DNA]</scope>
</reference>
<dbReference type="Proteomes" id="UP000002280">
    <property type="component" value="Chromosome 8"/>
</dbReference>
<evidence type="ECO:0000313" key="3">
    <source>
        <dbReference type="Proteomes" id="UP000002280"/>
    </source>
</evidence>
<dbReference type="Bgee" id="ENSMODG00000046295">
    <property type="expression patterns" value="Expressed in ovary and 1 other cell type or tissue"/>
</dbReference>
<proteinExistence type="predicted"/>
<dbReference type="GeneTree" id="ENSGT00950000185856"/>
<name>A0A5F8HJD4_MONDO</name>